<organism evidence="9 10">
    <name type="scientific">Purpureocillium lilacinum</name>
    <name type="common">Paecilomyces lilacinus</name>
    <dbReference type="NCBI Taxonomy" id="33203"/>
    <lineage>
        <taxon>Eukaryota</taxon>
        <taxon>Fungi</taxon>
        <taxon>Dikarya</taxon>
        <taxon>Ascomycota</taxon>
        <taxon>Pezizomycotina</taxon>
        <taxon>Sordariomycetes</taxon>
        <taxon>Hypocreomycetidae</taxon>
        <taxon>Hypocreales</taxon>
        <taxon>Ophiocordycipitaceae</taxon>
        <taxon>Purpureocillium</taxon>
    </lineage>
</organism>
<feature type="transmembrane region" description="Helical" evidence="8">
    <location>
        <begin position="207"/>
        <end position="227"/>
    </location>
</feature>
<feature type="transmembrane region" description="Helical" evidence="8">
    <location>
        <begin position="239"/>
        <end position="256"/>
    </location>
</feature>
<feature type="transmembrane region" description="Helical" evidence="8">
    <location>
        <begin position="276"/>
        <end position="296"/>
    </location>
</feature>
<feature type="transmembrane region" description="Helical" evidence="8">
    <location>
        <begin position="73"/>
        <end position="95"/>
    </location>
</feature>
<keyword evidence="5 8" id="KW-0472">Membrane</keyword>
<evidence type="ECO:0008006" key="11">
    <source>
        <dbReference type="Google" id="ProtNLM"/>
    </source>
</evidence>
<name>A0A2U3DRU0_PURLI</name>
<evidence type="ECO:0000256" key="1">
    <source>
        <dbReference type="ARBA" id="ARBA00004141"/>
    </source>
</evidence>
<dbReference type="GO" id="GO:0046872">
    <property type="term" value="F:metal ion binding"/>
    <property type="evidence" value="ECO:0007669"/>
    <property type="project" value="UniProtKB-KW"/>
</dbReference>
<dbReference type="PANTHER" id="PTHR20855">
    <property type="entry name" value="ADIPOR/PROGESTIN RECEPTOR-RELATED"/>
    <property type="match status" value="1"/>
</dbReference>
<evidence type="ECO:0000256" key="2">
    <source>
        <dbReference type="ARBA" id="ARBA00007018"/>
    </source>
</evidence>
<evidence type="ECO:0000256" key="8">
    <source>
        <dbReference type="SAM" id="Phobius"/>
    </source>
</evidence>
<dbReference type="Pfam" id="PF03006">
    <property type="entry name" value="HlyIII"/>
    <property type="match status" value="1"/>
</dbReference>
<evidence type="ECO:0000256" key="5">
    <source>
        <dbReference type="ARBA" id="ARBA00023136"/>
    </source>
</evidence>
<dbReference type="GO" id="GO:0006882">
    <property type="term" value="P:intracellular zinc ion homeostasis"/>
    <property type="evidence" value="ECO:0007669"/>
    <property type="project" value="TreeGrafter"/>
</dbReference>
<evidence type="ECO:0000256" key="3">
    <source>
        <dbReference type="ARBA" id="ARBA00022692"/>
    </source>
</evidence>
<dbReference type="PANTHER" id="PTHR20855:SF52">
    <property type="entry name" value="ADIPONECTIN RECEPTOR PROTEIN"/>
    <property type="match status" value="1"/>
</dbReference>
<feature type="region of interest" description="Disordered" evidence="7">
    <location>
        <begin position="1"/>
        <end position="22"/>
    </location>
</feature>
<gene>
    <name evidence="9" type="ORF">PCL_08396</name>
</gene>
<feature type="transmembrane region" description="Helical" evidence="8">
    <location>
        <begin position="176"/>
        <end position="195"/>
    </location>
</feature>
<feature type="binding site" evidence="6">
    <location>
        <position position="128"/>
    </location>
    <ligand>
        <name>Zn(2+)</name>
        <dbReference type="ChEBI" id="CHEBI:29105"/>
    </ligand>
</feature>
<keyword evidence="4 8" id="KW-1133">Transmembrane helix</keyword>
<evidence type="ECO:0000256" key="7">
    <source>
        <dbReference type="SAM" id="MobiDB-lite"/>
    </source>
</evidence>
<evidence type="ECO:0000313" key="9">
    <source>
        <dbReference type="EMBL" id="PWI64945.1"/>
    </source>
</evidence>
<dbReference type="Proteomes" id="UP000245956">
    <property type="component" value="Unassembled WGS sequence"/>
</dbReference>
<keyword evidence="6" id="KW-0862">Zinc</keyword>
<dbReference type="GO" id="GO:0016020">
    <property type="term" value="C:membrane"/>
    <property type="evidence" value="ECO:0007669"/>
    <property type="project" value="UniProtKB-SubCell"/>
</dbReference>
<dbReference type="InterPro" id="IPR004254">
    <property type="entry name" value="AdipoR/HlyIII-related"/>
</dbReference>
<feature type="binding site" evidence="6">
    <location>
        <position position="274"/>
    </location>
    <ligand>
        <name>Zn(2+)</name>
        <dbReference type="ChEBI" id="CHEBI:29105"/>
    </ligand>
</feature>
<dbReference type="AlphaFoldDB" id="A0A2U3DRU0"/>
<comment type="similarity">
    <text evidence="2">Belongs to the ADIPOR family.</text>
</comment>
<evidence type="ECO:0000313" key="10">
    <source>
        <dbReference type="Proteomes" id="UP000245956"/>
    </source>
</evidence>
<feature type="transmembrane region" description="Helical" evidence="8">
    <location>
        <begin position="139"/>
        <end position="164"/>
    </location>
</feature>
<proteinExistence type="inferred from homology"/>
<comment type="subcellular location">
    <subcellularLocation>
        <location evidence="1">Membrane</location>
        <topology evidence="1">Multi-pass membrane protein</topology>
    </subcellularLocation>
</comment>
<sequence>MTSSPALRNRQVRKADASTPGQSKAKAHTVIWREIPGWQFENEYILSGYRPENADYAEIFSSITFLHNETGNVYTHLIGALLLPPVASIVLRYLARPQFLDVSFMDYFMFGVYFWCAEVCLVLSTLYHLLRPHSHRVEVLWHGLDMLGIVIVNVGTFSSGIYYVFYCEGSVQRVHLAIILTASTVLGGLSTARFFKAPRWRKLKVTAFVALGSSSLIPLVHGIERYGLGHMVQYSGMKWYLLELLFYGIGAGLYASRFPERLDPGRFDIWGSSHQIFHVAILCAMSTHATALLQGFTTSHTQDAEQLQGKDGMD</sequence>
<keyword evidence="3 8" id="KW-0812">Transmembrane</keyword>
<protein>
    <recommendedName>
        <fullName evidence="11">MPR-like GPCR protein</fullName>
    </recommendedName>
</protein>
<accession>A0A2U3DRU0</accession>
<reference evidence="9 10" key="1">
    <citation type="journal article" date="2016" name="Front. Microbiol.">
        <title>Genome and transcriptome sequences reveal the specific parasitism of the nematophagous Purpureocillium lilacinum 36-1.</title>
        <authorList>
            <person name="Xie J."/>
            <person name="Li S."/>
            <person name="Mo C."/>
            <person name="Xiao X."/>
            <person name="Peng D."/>
            <person name="Wang G."/>
            <person name="Xiao Y."/>
        </authorList>
    </citation>
    <scope>NUCLEOTIDE SEQUENCE [LARGE SCALE GENOMIC DNA]</scope>
    <source>
        <strain evidence="9 10">36-1</strain>
    </source>
</reference>
<feature type="transmembrane region" description="Helical" evidence="8">
    <location>
        <begin position="107"/>
        <end position="127"/>
    </location>
</feature>
<dbReference type="EMBL" id="LCWV01000041">
    <property type="protein sequence ID" value="PWI64945.1"/>
    <property type="molecule type" value="Genomic_DNA"/>
</dbReference>
<keyword evidence="6" id="KW-0479">Metal-binding</keyword>
<dbReference type="GO" id="GO:0038023">
    <property type="term" value="F:signaling receptor activity"/>
    <property type="evidence" value="ECO:0007669"/>
    <property type="project" value="TreeGrafter"/>
</dbReference>
<evidence type="ECO:0000256" key="4">
    <source>
        <dbReference type="ARBA" id="ARBA00022989"/>
    </source>
</evidence>
<evidence type="ECO:0000256" key="6">
    <source>
        <dbReference type="PIRSR" id="PIRSR604254-1"/>
    </source>
</evidence>
<comment type="caution">
    <text evidence="9">The sequence shown here is derived from an EMBL/GenBank/DDBJ whole genome shotgun (WGS) entry which is preliminary data.</text>
</comment>
<feature type="binding site" evidence="6">
    <location>
        <position position="278"/>
    </location>
    <ligand>
        <name>Zn(2+)</name>
        <dbReference type="ChEBI" id="CHEBI:29105"/>
    </ligand>
</feature>